<dbReference type="Gene3D" id="2.70.70.10">
    <property type="entry name" value="Glucose Permease (Domain IIA)"/>
    <property type="match status" value="1"/>
</dbReference>
<keyword evidence="5" id="KW-1185">Reference proteome</keyword>
<feature type="domain" description="M23ase beta-sheet core" evidence="3">
    <location>
        <begin position="107"/>
        <end position="206"/>
    </location>
</feature>
<comment type="caution">
    <text evidence="4">The sequence shown here is derived from an EMBL/GenBank/DDBJ whole genome shotgun (WGS) entry which is preliminary data.</text>
</comment>
<dbReference type="Pfam" id="PF01551">
    <property type="entry name" value="Peptidase_M23"/>
    <property type="match status" value="1"/>
</dbReference>
<name>A0ABT0YFS9_9ACTN</name>
<dbReference type="InterPro" id="IPR050570">
    <property type="entry name" value="Cell_wall_metabolism_enzyme"/>
</dbReference>
<dbReference type="InterPro" id="IPR016047">
    <property type="entry name" value="M23ase_b-sheet_dom"/>
</dbReference>
<feature type="signal peptide" evidence="2">
    <location>
        <begin position="1"/>
        <end position="25"/>
    </location>
</feature>
<keyword evidence="2" id="KW-0732">Signal</keyword>
<dbReference type="SUPFAM" id="SSF51261">
    <property type="entry name" value="Duplicated hybrid motif"/>
    <property type="match status" value="1"/>
</dbReference>
<dbReference type="CDD" id="cd12797">
    <property type="entry name" value="M23_peptidase"/>
    <property type="match status" value="1"/>
</dbReference>
<dbReference type="PANTHER" id="PTHR21666">
    <property type="entry name" value="PEPTIDASE-RELATED"/>
    <property type="match status" value="1"/>
</dbReference>
<evidence type="ECO:0000313" key="4">
    <source>
        <dbReference type="EMBL" id="MCM4084908.1"/>
    </source>
</evidence>
<evidence type="ECO:0000313" key="5">
    <source>
        <dbReference type="Proteomes" id="UP001523216"/>
    </source>
</evidence>
<gene>
    <name evidence="4" type="ORF">LXN57_46010</name>
</gene>
<accession>A0ABT0YFS9</accession>
<dbReference type="Proteomes" id="UP001523216">
    <property type="component" value="Unassembled WGS sequence"/>
</dbReference>
<organism evidence="4 5">
    <name type="scientific">Paractinoplanes hotanensis</name>
    <dbReference type="NCBI Taxonomy" id="2906497"/>
    <lineage>
        <taxon>Bacteria</taxon>
        <taxon>Bacillati</taxon>
        <taxon>Actinomycetota</taxon>
        <taxon>Actinomycetes</taxon>
        <taxon>Micromonosporales</taxon>
        <taxon>Micromonosporaceae</taxon>
        <taxon>Paractinoplanes</taxon>
    </lineage>
</organism>
<reference evidence="4 5" key="1">
    <citation type="submission" date="2022-06" db="EMBL/GenBank/DDBJ databases">
        <title>Actinoplanes abujensis sp. nov., isolated from Nigerian arid soil.</title>
        <authorList>
            <person name="Ding P."/>
        </authorList>
    </citation>
    <scope>NUCLEOTIDE SEQUENCE [LARGE SCALE GENOMIC DNA]</scope>
    <source>
        <strain evidence="5">TRM88002</strain>
    </source>
</reference>
<protein>
    <submittedName>
        <fullName evidence="4">M23 family metallopeptidase</fullName>
    </submittedName>
</protein>
<proteinExistence type="predicted"/>
<evidence type="ECO:0000259" key="3">
    <source>
        <dbReference type="Pfam" id="PF01551"/>
    </source>
</evidence>
<dbReference type="InterPro" id="IPR011055">
    <property type="entry name" value="Dup_hybrid_motif"/>
</dbReference>
<feature type="compositionally biased region" description="Low complexity" evidence="1">
    <location>
        <begin position="43"/>
        <end position="72"/>
    </location>
</feature>
<dbReference type="RefSeq" id="WP_251804645.1">
    <property type="nucleotide sequence ID" value="NZ_JAMQOL010000087.1"/>
</dbReference>
<feature type="region of interest" description="Disordered" evidence="1">
    <location>
        <begin position="27"/>
        <end position="79"/>
    </location>
</feature>
<sequence>MPLLRTLSGLTVLAVCLAGCGGTGGGDSAAPTPQFVDPPPATSPAATTPAAAQVPVTPSSPAPSTASGLASTRPPVKVTPSPVRKVVKYAFPVKASNVDWHTTHSKYKATDIFADCGQPVVATTSGVVLEVSRTDKYVKGAPDGPNNGGLSVSLLGDDGVRYYGSHLSKVQAGVNKGVRVKAGQQLGKVGRTGNANNVCHLHYGISPPCAEVGDWKVRRGVVWPYSYLASWRKGGKKSPVAEVAAWKRSHNCKP</sequence>
<evidence type="ECO:0000256" key="1">
    <source>
        <dbReference type="SAM" id="MobiDB-lite"/>
    </source>
</evidence>
<evidence type="ECO:0000256" key="2">
    <source>
        <dbReference type="SAM" id="SignalP"/>
    </source>
</evidence>
<dbReference type="EMBL" id="JAMQOL010000087">
    <property type="protein sequence ID" value="MCM4084908.1"/>
    <property type="molecule type" value="Genomic_DNA"/>
</dbReference>
<dbReference type="PANTHER" id="PTHR21666:SF268">
    <property type="entry name" value="PEPTIDASE M23 DOMAIN-CONTAINING PROTEIN"/>
    <property type="match status" value="1"/>
</dbReference>
<feature type="chain" id="PRO_5046702587" evidence="2">
    <location>
        <begin position="26"/>
        <end position="254"/>
    </location>
</feature>